<dbReference type="InterPro" id="IPR036388">
    <property type="entry name" value="WH-like_DNA-bd_sf"/>
</dbReference>
<evidence type="ECO:0000259" key="5">
    <source>
        <dbReference type="Pfam" id="PF04542"/>
    </source>
</evidence>
<dbReference type="InterPro" id="IPR013249">
    <property type="entry name" value="RNA_pol_sigma70_r4_t2"/>
</dbReference>
<evidence type="ECO:0000256" key="4">
    <source>
        <dbReference type="ARBA" id="ARBA00023163"/>
    </source>
</evidence>
<dbReference type="Pfam" id="PF04542">
    <property type="entry name" value="Sigma70_r2"/>
    <property type="match status" value="1"/>
</dbReference>
<dbReference type="InterPro" id="IPR013324">
    <property type="entry name" value="RNA_pol_sigma_r3/r4-like"/>
</dbReference>
<organism evidence="7 8">
    <name type="scientific">Humisphaera borealis</name>
    <dbReference type="NCBI Taxonomy" id="2807512"/>
    <lineage>
        <taxon>Bacteria</taxon>
        <taxon>Pseudomonadati</taxon>
        <taxon>Planctomycetota</taxon>
        <taxon>Phycisphaerae</taxon>
        <taxon>Tepidisphaerales</taxon>
        <taxon>Tepidisphaeraceae</taxon>
        <taxon>Humisphaera</taxon>
    </lineage>
</organism>
<dbReference type="SUPFAM" id="SSF88659">
    <property type="entry name" value="Sigma3 and sigma4 domains of RNA polymerase sigma factors"/>
    <property type="match status" value="1"/>
</dbReference>
<evidence type="ECO:0000313" key="7">
    <source>
        <dbReference type="EMBL" id="QOV92061.1"/>
    </source>
</evidence>
<feature type="domain" description="RNA polymerase sigma-70 region 2" evidence="5">
    <location>
        <begin position="13"/>
        <end position="78"/>
    </location>
</feature>
<proteinExistence type="inferred from homology"/>
<keyword evidence="4" id="KW-0804">Transcription</keyword>
<dbReference type="RefSeq" id="WP_206295390.1">
    <property type="nucleotide sequence ID" value="NZ_CP063458.1"/>
</dbReference>
<gene>
    <name evidence="7" type="ORF">IPV69_12190</name>
</gene>
<dbReference type="GO" id="GO:0003677">
    <property type="term" value="F:DNA binding"/>
    <property type="evidence" value="ECO:0007669"/>
    <property type="project" value="InterPro"/>
</dbReference>
<keyword evidence="3" id="KW-0731">Sigma factor</keyword>
<dbReference type="Proteomes" id="UP000593765">
    <property type="component" value="Chromosome"/>
</dbReference>
<dbReference type="GO" id="GO:0006352">
    <property type="term" value="P:DNA-templated transcription initiation"/>
    <property type="evidence" value="ECO:0007669"/>
    <property type="project" value="InterPro"/>
</dbReference>
<evidence type="ECO:0000313" key="8">
    <source>
        <dbReference type="Proteomes" id="UP000593765"/>
    </source>
</evidence>
<dbReference type="Gene3D" id="1.10.1740.10">
    <property type="match status" value="1"/>
</dbReference>
<comment type="similarity">
    <text evidence="1">Belongs to the sigma-70 factor family. ECF subfamily.</text>
</comment>
<sequence length="181" mass="20372">MKLSEAKAAQAFLAHHGFVKGLALRHAPLPGIADDILQQVFVEFLAKADQWDLDRDVKPLLATMTRTVALRHWRDKTRDMPEVVQKLAEHVRMLAEERSAAPRYADEIAVLRSCVEKLPDKSRALIDLYYYDDISTPQIADRLGMKADTVCRAMGRLREKLRECIDRGLKSALPEGGVAHG</sequence>
<dbReference type="AlphaFoldDB" id="A0A7M2X4T2"/>
<dbReference type="EMBL" id="CP063458">
    <property type="protein sequence ID" value="QOV92061.1"/>
    <property type="molecule type" value="Genomic_DNA"/>
</dbReference>
<dbReference type="InterPro" id="IPR039425">
    <property type="entry name" value="RNA_pol_sigma-70-like"/>
</dbReference>
<evidence type="ECO:0000256" key="2">
    <source>
        <dbReference type="ARBA" id="ARBA00023015"/>
    </source>
</evidence>
<dbReference type="PANTHER" id="PTHR43133:SF51">
    <property type="entry name" value="RNA POLYMERASE SIGMA FACTOR"/>
    <property type="match status" value="1"/>
</dbReference>
<dbReference type="InterPro" id="IPR007627">
    <property type="entry name" value="RNA_pol_sigma70_r2"/>
</dbReference>
<feature type="domain" description="RNA polymerase sigma factor 70 region 4 type 2" evidence="6">
    <location>
        <begin position="111"/>
        <end position="161"/>
    </location>
</feature>
<reference evidence="7 8" key="1">
    <citation type="submission" date="2020-10" db="EMBL/GenBank/DDBJ databases">
        <title>Wide distribution of Phycisphaera-like planctomycetes from WD2101 soil group in peatlands and genome analysis of the first cultivated representative.</title>
        <authorList>
            <person name="Dedysh S.N."/>
            <person name="Beletsky A.V."/>
            <person name="Ivanova A."/>
            <person name="Kulichevskaya I.S."/>
            <person name="Suzina N.E."/>
            <person name="Philippov D.A."/>
            <person name="Rakitin A.L."/>
            <person name="Mardanov A.V."/>
            <person name="Ravin N.V."/>
        </authorList>
    </citation>
    <scope>NUCLEOTIDE SEQUENCE [LARGE SCALE GENOMIC DNA]</scope>
    <source>
        <strain evidence="7 8">M1803</strain>
    </source>
</reference>
<dbReference type="PANTHER" id="PTHR43133">
    <property type="entry name" value="RNA POLYMERASE ECF-TYPE SIGMA FACTO"/>
    <property type="match status" value="1"/>
</dbReference>
<dbReference type="InterPro" id="IPR014284">
    <property type="entry name" value="RNA_pol_sigma-70_dom"/>
</dbReference>
<dbReference type="InterPro" id="IPR013325">
    <property type="entry name" value="RNA_pol_sigma_r2"/>
</dbReference>
<dbReference type="KEGG" id="hbs:IPV69_12190"/>
<keyword evidence="2" id="KW-0805">Transcription regulation</keyword>
<dbReference type="NCBIfam" id="TIGR02937">
    <property type="entry name" value="sigma70-ECF"/>
    <property type="match status" value="1"/>
</dbReference>
<name>A0A7M2X4T2_9BACT</name>
<dbReference type="Pfam" id="PF08281">
    <property type="entry name" value="Sigma70_r4_2"/>
    <property type="match status" value="1"/>
</dbReference>
<evidence type="ECO:0000256" key="1">
    <source>
        <dbReference type="ARBA" id="ARBA00010641"/>
    </source>
</evidence>
<keyword evidence="8" id="KW-1185">Reference proteome</keyword>
<accession>A0A7M2X4T2</accession>
<dbReference type="SUPFAM" id="SSF88946">
    <property type="entry name" value="Sigma2 domain of RNA polymerase sigma factors"/>
    <property type="match status" value="1"/>
</dbReference>
<dbReference type="Gene3D" id="1.10.10.10">
    <property type="entry name" value="Winged helix-like DNA-binding domain superfamily/Winged helix DNA-binding domain"/>
    <property type="match status" value="1"/>
</dbReference>
<evidence type="ECO:0000256" key="3">
    <source>
        <dbReference type="ARBA" id="ARBA00023082"/>
    </source>
</evidence>
<dbReference type="GO" id="GO:0016987">
    <property type="term" value="F:sigma factor activity"/>
    <property type="evidence" value="ECO:0007669"/>
    <property type="project" value="UniProtKB-KW"/>
</dbReference>
<evidence type="ECO:0000259" key="6">
    <source>
        <dbReference type="Pfam" id="PF08281"/>
    </source>
</evidence>
<protein>
    <submittedName>
        <fullName evidence="7">Sigma-70 family RNA polymerase sigma factor</fullName>
    </submittedName>
</protein>